<dbReference type="InterPro" id="IPR025345">
    <property type="entry name" value="DUF4249"/>
</dbReference>
<comment type="caution">
    <text evidence="2">The sequence shown here is derived from an EMBL/GenBank/DDBJ whole genome shotgun (WGS) entry which is preliminary data.</text>
</comment>
<evidence type="ECO:0008006" key="4">
    <source>
        <dbReference type="Google" id="ProtNLM"/>
    </source>
</evidence>
<feature type="chain" id="PRO_5047010437" description="DUF4249 domain-containing protein" evidence="1">
    <location>
        <begin position="20"/>
        <end position="283"/>
    </location>
</feature>
<sequence length="283" mass="31866">MKHLLCFRFWAATLLSGTAALTLPACGDFQKDIDVPLPTYSAELVVECYLEPGVVPRLTVTESVPYLAAVTPVVPLDVRVTLTLPNGRELPLPFRPGRDTLTDKFHTHMGTAPLVARPGDTFRLDVRDSKGRHVTGTATMTELVPIDSMEYKFNDKTGDERKAYILTTFRDPPTPGNYYRLLMHKRDSIYRAPDQDRLFEDLLFNGRSVPMGTSYRFSPGDTVTSTLYHIDAAYYRFRRSTRDARNANGNPFAQPSAIYNTVQGGIGVFTILNYQRRRIVLPL</sequence>
<evidence type="ECO:0000256" key="1">
    <source>
        <dbReference type="SAM" id="SignalP"/>
    </source>
</evidence>
<protein>
    <recommendedName>
        <fullName evidence="4">DUF4249 domain-containing protein</fullName>
    </recommendedName>
</protein>
<dbReference type="EMBL" id="BAABGZ010000081">
    <property type="protein sequence ID" value="GAA4370185.1"/>
    <property type="molecule type" value="Genomic_DNA"/>
</dbReference>
<dbReference type="Pfam" id="PF14054">
    <property type="entry name" value="DUF4249"/>
    <property type="match status" value="1"/>
</dbReference>
<gene>
    <name evidence="2" type="ORF">GCM10023185_44500</name>
</gene>
<keyword evidence="1" id="KW-0732">Signal</keyword>
<name>A0ABP8ITH5_9BACT</name>
<evidence type="ECO:0000313" key="3">
    <source>
        <dbReference type="Proteomes" id="UP001501153"/>
    </source>
</evidence>
<accession>A0ABP8ITH5</accession>
<proteinExistence type="predicted"/>
<evidence type="ECO:0000313" key="2">
    <source>
        <dbReference type="EMBL" id="GAA4370185.1"/>
    </source>
</evidence>
<reference evidence="3" key="1">
    <citation type="journal article" date="2019" name="Int. J. Syst. Evol. Microbiol.">
        <title>The Global Catalogue of Microorganisms (GCM) 10K type strain sequencing project: providing services to taxonomists for standard genome sequencing and annotation.</title>
        <authorList>
            <consortium name="The Broad Institute Genomics Platform"/>
            <consortium name="The Broad Institute Genome Sequencing Center for Infectious Disease"/>
            <person name="Wu L."/>
            <person name="Ma J."/>
        </authorList>
    </citation>
    <scope>NUCLEOTIDE SEQUENCE [LARGE SCALE GENOMIC DNA]</scope>
    <source>
        <strain evidence="3">JCM 17923</strain>
    </source>
</reference>
<keyword evidence="3" id="KW-1185">Reference proteome</keyword>
<feature type="signal peptide" evidence="1">
    <location>
        <begin position="1"/>
        <end position="19"/>
    </location>
</feature>
<organism evidence="2 3">
    <name type="scientific">Hymenobacter saemangeumensis</name>
    <dbReference type="NCBI Taxonomy" id="1084522"/>
    <lineage>
        <taxon>Bacteria</taxon>
        <taxon>Pseudomonadati</taxon>
        <taxon>Bacteroidota</taxon>
        <taxon>Cytophagia</taxon>
        <taxon>Cytophagales</taxon>
        <taxon>Hymenobacteraceae</taxon>
        <taxon>Hymenobacter</taxon>
    </lineage>
</organism>
<dbReference type="RefSeq" id="WP_345238368.1">
    <property type="nucleotide sequence ID" value="NZ_BAABGZ010000081.1"/>
</dbReference>
<dbReference type="Proteomes" id="UP001501153">
    <property type="component" value="Unassembled WGS sequence"/>
</dbReference>